<organism evidence="4 5">
    <name type="scientific">Trinickia dabaoshanensis</name>
    <dbReference type="NCBI Taxonomy" id="564714"/>
    <lineage>
        <taxon>Bacteria</taxon>
        <taxon>Pseudomonadati</taxon>
        <taxon>Pseudomonadota</taxon>
        <taxon>Betaproteobacteria</taxon>
        <taxon>Burkholderiales</taxon>
        <taxon>Burkholderiaceae</taxon>
        <taxon>Trinickia</taxon>
    </lineage>
</organism>
<evidence type="ECO:0000313" key="4">
    <source>
        <dbReference type="EMBL" id="PMS18528.1"/>
    </source>
</evidence>
<feature type="domain" description="Fido" evidence="3">
    <location>
        <begin position="118"/>
        <end position="274"/>
    </location>
</feature>
<dbReference type="Gene3D" id="1.10.3290.10">
    <property type="entry name" value="Fido-like domain"/>
    <property type="match status" value="1"/>
</dbReference>
<dbReference type="Pfam" id="PF02661">
    <property type="entry name" value="Fic"/>
    <property type="match status" value="1"/>
</dbReference>
<dbReference type="InterPro" id="IPR036390">
    <property type="entry name" value="WH_DNA-bd_sf"/>
</dbReference>
<evidence type="ECO:0000256" key="2">
    <source>
        <dbReference type="PIRSR" id="PIRSR640198-2"/>
    </source>
</evidence>
<accession>A0A2N7VMY0</accession>
<dbReference type="InterPro" id="IPR036388">
    <property type="entry name" value="WH-like_DNA-bd_sf"/>
</dbReference>
<keyword evidence="2" id="KW-0067">ATP-binding</keyword>
<dbReference type="InterPro" id="IPR036597">
    <property type="entry name" value="Fido-like_dom_sf"/>
</dbReference>
<dbReference type="InterPro" id="IPR040198">
    <property type="entry name" value="Fido_containing"/>
</dbReference>
<dbReference type="PANTHER" id="PTHR13504:SF33">
    <property type="entry name" value="FIC FAMILY PROTEIN"/>
    <property type="match status" value="1"/>
</dbReference>
<comment type="caution">
    <text evidence="4">The sequence shown here is derived from an EMBL/GenBank/DDBJ whole genome shotgun (WGS) entry which is preliminary data.</text>
</comment>
<proteinExistence type="predicted"/>
<dbReference type="PROSITE" id="PS51459">
    <property type="entry name" value="FIDO"/>
    <property type="match status" value="1"/>
</dbReference>
<dbReference type="OrthoDB" id="9813719at2"/>
<feature type="active site" evidence="1">
    <location>
        <position position="209"/>
    </location>
</feature>
<dbReference type="InterPro" id="IPR054760">
    <property type="entry name" value="DIP2311-like_C"/>
</dbReference>
<dbReference type="GO" id="GO:0005524">
    <property type="term" value="F:ATP binding"/>
    <property type="evidence" value="ECO:0007669"/>
    <property type="project" value="UniProtKB-KW"/>
</dbReference>
<dbReference type="EMBL" id="PNYA01000014">
    <property type="protein sequence ID" value="PMS18528.1"/>
    <property type="molecule type" value="Genomic_DNA"/>
</dbReference>
<dbReference type="Pfam" id="PF13776">
    <property type="entry name" value="DUF4172"/>
    <property type="match status" value="1"/>
</dbReference>
<dbReference type="SUPFAM" id="SSF46785">
    <property type="entry name" value="Winged helix' DNA-binding domain"/>
    <property type="match status" value="1"/>
</dbReference>
<dbReference type="Pfam" id="PF22168">
    <property type="entry name" value="DIP2311-like_C"/>
    <property type="match status" value="1"/>
</dbReference>
<gene>
    <name evidence="4" type="ORF">C0Z18_16480</name>
</gene>
<reference evidence="4 5" key="1">
    <citation type="submission" date="2018-01" db="EMBL/GenBank/DDBJ databases">
        <title>Whole genome analyses suggest that Burkholderia sensu lato contains two further novel genera in the rhizoxinica-symbiotica group Mycetohabitans gen. nov., and Trinickia gen. nov.: implications for the evolution of diazotrophy and nodulation in the Burkholderiaceae.</title>
        <authorList>
            <person name="Estrada-de los Santos P."/>
            <person name="Palmer M."/>
            <person name="Chavez-Ramirez B."/>
            <person name="Beukes C."/>
            <person name="Steenkamp E.T."/>
            <person name="Hirsch A.M."/>
            <person name="Manyaka P."/>
            <person name="Maluk M."/>
            <person name="Lafos M."/>
            <person name="Crook M."/>
            <person name="Gross E."/>
            <person name="Simon M.F."/>
            <person name="Bueno dos Reis Junior F."/>
            <person name="Poole P.S."/>
            <person name="Venter S.N."/>
            <person name="James E.K."/>
        </authorList>
    </citation>
    <scope>NUCLEOTIDE SEQUENCE [LARGE SCALE GENOMIC DNA]</scope>
    <source>
        <strain evidence="4 5">GIMN1.004</strain>
    </source>
</reference>
<dbReference type="AlphaFoldDB" id="A0A2N7VMY0"/>
<feature type="binding site" evidence="2">
    <location>
        <begin position="213"/>
        <end position="220"/>
    </location>
    <ligand>
        <name>ATP</name>
        <dbReference type="ChEBI" id="CHEBI:30616"/>
    </ligand>
</feature>
<evidence type="ECO:0000313" key="5">
    <source>
        <dbReference type="Proteomes" id="UP000235616"/>
    </source>
</evidence>
<dbReference type="SUPFAM" id="SSF140931">
    <property type="entry name" value="Fic-like"/>
    <property type="match status" value="1"/>
</dbReference>
<keyword evidence="2" id="KW-0547">Nucleotide-binding</keyword>
<protein>
    <submittedName>
        <fullName evidence="4">DUF4172 domain-containing protein</fullName>
    </submittedName>
</protein>
<name>A0A2N7VMY0_9BURK</name>
<dbReference type="Proteomes" id="UP000235616">
    <property type="component" value="Unassembled WGS sequence"/>
</dbReference>
<evidence type="ECO:0000259" key="3">
    <source>
        <dbReference type="PROSITE" id="PS51459"/>
    </source>
</evidence>
<evidence type="ECO:0000256" key="1">
    <source>
        <dbReference type="PIRSR" id="PIRSR640198-1"/>
    </source>
</evidence>
<keyword evidence="5" id="KW-1185">Reference proteome</keyword>
<sequence length="395" mass="43504">MSTNLPLIWQAPTWPAMHYEPIPVTGELARAHRAQGVVEGKLAGLGFEQRLELAAEAWSQDAVATAAIEGERIDLISVRSSVGRRLGVGNKIGPAAPRSVEGLLDAMDDAVRERDAALTHERMYAWQAALFPTGYSGMSKIVVGAYRRHAEPMQIISGRVGRETIHYEAPPSERVPDEMDNFVAWFNAETEHDSLVKAALAHLWFESIHPFEDGNGRIGRVLIDLVLARDSGEVGRLIPISQRLLDNRDEYYAQLERAQHGELDVTEWVLWFVTQVRVASEQASVAIDTALAKAMFWTNHRDNVLTARQRKVVNLLLDAGPGGFEGGMSTKKYESIAGTSRATASRELIELEEMGLVCRVGAGRSTRYYLNIVGWGPADPVRAAQDGPAQGEDRS</sequence>
<dbReference type="PANTHER" id="PTHR13504">
    <property type="entry name" value="FIDO DOMAIN-CONTAINING PROTEIN DDB_G0283145"/>
    <property type="match status" value="1"/>
</dbReference>
<dbReference type="RefSeq" id="WP_102646491.1">
    <property type="nucleotide sequence ID" value="NZ_PNYA01000014.1"/>
</dbReference>
<feature type="binding site" evidence="2">
    <location>
        <begin position="251"/>
        <end position="252"/>
    </location>
    <ligand>
        <name>ATP</name>
        <dbReference type="ChEBI" id="CHEBI:30616"/>
    </ligand>
</feature>
<dbReference type="Gene3D" id="1.10.10.10">
    <property type="entry name" value="Winged helix-like DNA-binding domain superfamily/Winged helix DNA-binding domain"/>
    <property type="match status" value="1"/>
</dbReference>
<dbReference type="InterPro" id="IPR025230">
    <property type="entry name" value="DUF4172"/>
</dbReference>
<dbReference type="InterPro" id="IPR003812">
    <property type="entry name" value="Fido"/>
</dbReference>